<dbReference type="EMBL" id="CP067977">
    <property type="protein sequence ID" value="QQQ19409.1"/>
    <property type="molecule type" value="Genomic_DNA"/>
</dbReference>
<keyword evidence="4" id="KW-1185">Reference proteome</keyword>
<dbReference type="RefSeq" id="WP_201103760.1">
    <property type="nucleotide sequence ID" value="NZ_CP067977.1"/>
</dbReference>
<feature type="compositionally biased region" description="Polar residues" evidence="1">
    <location>
        <begin position="72"/>
        <end position="83"/>
    </location>
</feature>
<accession>A0ABX7BTI8</accession>
<sequence>MKRLILAAALSSLAALAACDDPRPSQDVETYEPPMEAPVAPPVEETPPPAVTPPPAPADNTALPPEARSSEESVQPESETLFY</sequence>
<gene>
    <name evidence="3" type="ORF">JIP62_04725</name>
</gene>
<evidence type="ECO:0000313" key="3">
    <source>
        <dbReference type="EMBL" id="QQQ19409.1"/>
    </source>
</evidence>
<organism evidence="3 4">
    <name type="scientific">Brevundimonas vitisensis</name>
    <dbReference type="NCBI Taxonomy" id="2800818"/>
    <lineage>
        <taxon>Bacteria</taxon>
        <taxon>Pseudomonadati</taxon>
        <taxon>Pseudomonadota</taxon>
        <taxon>Alphaproteobacteria</taxon>
        <taxon>Caulobacterales</taxon>
        <taxon>Caulobacteraceae</taxon>
        <taxon>Brevundimonas</taxon>
    </lineage>
</organism>
<feature type="compositionally biased region" description="Pro residues" evidence="1">
    <location>
        <begin position="35"/>
        <end position="57"/>
    </location>
</feature>
<dbReference type="PROSITE" id="PS51257">
    <property type="entry name" value="PROKAR_LIPOPROTEIN"/>
    <property type="match status" value="1"/>
</dbReference>
<name>A0ABX7BTI8_9CAUL</name>
<feature type="signal peptide" evidence="2">
    <location>
        <begin position="1"/>
        <end position="17"/>
    </location>
</feature>
<keyword evidence="2" id="KW-0732">Signal</keyword>
<feature type="region of interest" description="Disordered" evidence="1">
    <location>
        <begin position="20"/>
        <end position="83"/>
    </location>
</feature>
<evidence type="ECO:0000313" key="4">
    <source>
        <dbReference type="Proteomes" id="UP000595448"/>
    </source>
</evidence>
<reference evidence="3 4" key="1">
    <citation type="submission" date="2021-01" db="EMBL/GenBank/DDBJ databases">
        <title>Brevundimonas vitis sp. nov., an bacterium isolated from grape (Vitis vinifera).</title>
        <authorList>
            <person name="Jiang L."/>
            <person name="Lee J."/>
        </authorList>
    </citation>
    <scope>NUCLEOTIDE SEQUENCE [LARGE SCALE GENOMIC DNA]</scope>
    <source>
        <strain evidence="3 4">GRTSA-9</strain>
    </source>
</reference>
<feature type="chain" id="PRO_5047309687" evidence="2">
    <location>
        <begin position="18"/>
        <end position="83"/>
    </location>
</feature>
<evidence type="ECO:0000256" key="1">
    <source>
        <dbReference type="SAM" id="MobiDB-lite"/>
    </source>
</evidence>
<evidence type="ECO:0000256" key="2">
    <source>
        <dbReference type="SAM" id="SignalP"/>
    </source>
</evidence>
<protein>
    <submittedName>
        <fullName evidence="3">Uncharacterized protein</fullName>
    </submittedName>
</protein>
<dbReference type="Proteomes" id="UP000595448">
    <property type="component" value="Chromosome"/>
</dbReference>
<proteinExistence type="predicted"/>